<dbReference type="AlphaFoldDB" id="A0A452T690"/>
<dbReference type="GeneTree" id="ENSGT00950000185727"/>
<dbReference type="OMA" id="TWAWCAD"/>
<name>A0A452T690_URSMA</name>
<accession>A0A452T690</accession>
<proteinExistence type="predicted"/>
<protein>
    <submittedName>
        <fullName evidence="1">Uncharacterized protein</fullName>
    </submittedName>
</protein>
<organism evidence="1">
    <name type="scientific">Ursus maritimus</name>
    <name type="common">Polar bear</name>
    <name type="synonym">Thalarctos maritimus</name>
    <dbReference type="NCBI Taxonomy" id="29073"/>
    <lineage>
        <taxon>Eukaryota</taxon>
        <taxon>Metazoa</taxon>
        <taxon>Chordata</taxon>
        <taxon>Craniata</taxon>
        <taxon>Vertebrata</taxon>
        <taxon>Euteleostomi</taxon>
        <taxon>Mammalia</taxon>
        <taxon>Eutheria</taxon>
        <taxon>Laurasiatheria</taxon>
        <taxon>Carnivora</taxon>
        <taxon>Caniformia</taxon>
        <taxon>Ursidae</taxon>
        <taxon>Ursus</taxon>
    </lineage>
</organism>
<dbReference type="Ensembl" id="ENSUMAT00000004351.1">
    <property type="protein sequence ID" value="ENSUMAP00000003543.1"/>
    <property type="gene ID" value="ENSUMAG00000002944.1"/>
</dbReference>
<evidence type="ECO:0000313" key="1">
    <source>
        <dbReference type="Ensembl" id="ENSUMAP00000003543"/>
    </source>
</evidence>
<reference evidence="1" key="1">
    <citation type="submission" date="2019-03" db="UniProtKB">
        <authorList>
            <consortium name="Ensembl"/>
        </authorList>
    </citation>
    <scope>IDENTIFICATION</scope>
</reference>
<sequence>ALTDTAPQLGLEHPLPLPHLQPRLRFCLLSSATHRPGPWTWAWCADHLSSSSVPPWALTLLPRPHVPGSCLPPNPRLASFMKAT</sequence>